<name>A0A0J6TC88_9HYPH</name>
<keyword evidence="3" id="KW-1185">Reference proteome</keyword>
<dbReference type="PATRIC" id="fig|1187852.3.peg.5264"/>
<dbReference type="PANTHER" id="PTHR43179:SF7">
    <property type="entry name" value="RHAMNOSYLTRANSFERASE WBBL"/>
    <property type="match status" value="1"/>
</dbReference>
<dbReference type="EMBL" id="LABZ01000005">
    <property type="protein sequence ID" value="KMO44905.1"/>
    <property type="molecule type" value="Genomic_DNA"/>
</dbReference>
<dbReference type="AlphaFoldDB" id="A0A0J6TC88"/>
<dbReference type="InterPro" id="IPR029044">
    <property type="entry name" value="Nucleotide-diphossugar_trans"/>
</dbReference>
<dbReference type="CDD" id="cd04186">
    <property type="entry name" value="GT_2_like_c"/>
    <property type="match status" value="1"/>
</dbReference>
<sequence>MTARSAPGACRIAPRSDDPDFTRALIFERPTAGRWLALDYALDRFAVPVRPLLRFSQAGGTHEDALLPGPVLGRASWLGPVPPGTEEILLAAPAEGFRIESARLLSRMAVLALCARRRPDTLPVALYQWLRRDARRLRNTLRIAAGVRPLAQYPVWKAEHARPFEPAFDRAPSGLPRLGLILEATSGEAGAVRRTLASLQAQRHGDWRLSLHWQGPEPACLPGDPRISAGGLPGGAAVGVLRPGDQLAPDALTHLAAAFSGPEPADLAYADSEAETPDGLRPCLKPGWSPDLALTTLYPGRPLLVARDLVTRVGWAPGQGARALLLAAALAGPARIRRIPRILCRTAPEAPDPDGHAADLTAALRRAGSPAVVARTGDVLDLDWPLPDPPPLVSVIVPTRDRPDLLRVAVRGILHDTAYPALELVIVDNGSTDPAVAALYAEWASDPRVRRLDRPGPFNFSRLVNDGAAASRGEVLLLLNNDIEVLHPDWLVAMVRQALRPQVGAVGAKLLFGSGRIQHAGVVVGLGGRAGHILRNRPADAPGHLGRLTVAHEVAGVTAACLAVARHKFEAVGGLDAEAFPVDFNDIDLCLRLRERGWTSVWTPRAVLAHHESVSRGPSVGPARARFEAEANRFAARWRAVIRDDPYYHPAFSVTTFGEELE</sequence>
<reference evidence="2 3" key="1">
    <citation type="submission" date="2015-03" db="EMBL/GenBank/DDBJ databases">
        <title>Genome sequencing of Methylobacterium tarhaniae DSM 25844.</title>
        <authorList>
            <person name="Chaudhry V."/>
            <person name="Patil P.B."/>
        </authorList>
    </citation>
    <scope>NUCLEOTIDE SEQUENCE [LARGE SCALE GENOMIC DNA]</scope>
    <source>
        <strain evidence="2 3">DSM 25844</strain>
    </source>
</reference>
<comment type="caution">
    <text evidence="2">The sequence shown here is derived from an EMBL/GenBank/DDBJ whole genome shotgun (WGS) entry which is preliminary data.</text>
</comment>
<accession>A0A0J6TC88</accession>
<gene>
    <name evidence="2" type="ORF">VQ03_00410</name>
</gene>
<evidence type="ECO:0000259" key="1">
    <source>
        <dbReference type="Pfam" id="PF00535"/>
    </source>
</evidence>
<dbReference type="RefSeq" id="WP_048448871.1">
    <property type="nucleotide sequence ID" value="NZ_LABZ01000005.1"/>
</dbReference>
<keyword evidence="2" id="KW-0808">Transferase</keyword>
<dbReference type="SUPFAM" id="SSF53448">
    <property type="entry name" value="Nucleotide-diphospho-sugar transferases"/>
    <property type="match status" value="1"/>
</dbReference>
<dbReference type="PANTHER" id="PTHR43179">
    <property type="entry name" value="RHAMNOSYLTRANSFERASE WBBL"/>
    <property type="match status" value="1"/>
</dbReference>
<protein>
    <submittedName>
        <fullName evidence="2">Glycosyl transferase</fullName>
    </submittedName>
</protein>
<evidence type="ECO:0000313" key="3">
    <source>
        <dbReference type="Proteomes" id="UP000036449"/>
    </source>
</evidence>
<evidence type="ECO:0000313" key="2">
    <source>
        <dbReference type="EMBL" id="KMO44905.1"/>
    </source>
</evidence>
<organism evidence="2 3">
    <name type="scientific">Methylobacterium tarhaniae</name>
    <dbReference type="NCBI Taxonomy" id="1187852"/>
    <lineage>
        <taxon>Bacteria</taxon>
        <taxon>Pseudomonadati</taxon>
        <taxon>Pseudomonadota</taxon>
        <taxon>Alphaproteobacteria</taxon>
        <taxon>Hyphomicrobiales</taxon>
        <taxon>Methylobacteriaceae</taxon>
        <taxon>Methylobacterium</taxon>
    </lineage>
</organism>
<proteinExistence type="predicted"/>
<dbReference type="Gene3D" id="3.90.550.10">
    <property type="entry name" value="Spore Coat Polysaccharide Biosynthesis Protein SpsA, Chain A"/>
    <property type="match status" value="1"/>
</dbReference>
<dbReference type="Pfam" id="PF00535">
    <property type="entry name" value="Glycos_transf_2"/>
    <property type="match status" value="1"/>
</dbReference>
<feature type="domain" description="Glycosyltransferase 2-like" evidence="1">
    <location>
        <begin position="394"/>
        <end position="508"/>
    </location>
</feature>
<dbReference type="Proteomes" id="UP000036449">
    <property type="component" value="Unassembled WGS sequence"/>
</dbReference>
<dbReference type="GO" id="GO:0016740">
    <property type="term" value="F:transferase activity"/>
    <property type="evidence" value="ECO:0007669"/>
    <property type="project" value="UniProtKB-KW"/>
</dbReference>
<dbReference type="InterPro" id="IPR001173">
    <property type="entry name" value="Glyco_trans_2-like"/>
</dbReference>